<dbReference type="InterPro" id="IPR058031">
    <property type="entry name" value="AAA_lid_NorR"/>
</dbReference>
<name>A0ABQ1P2Y3_9BACI</name>
<dbReference type="InterPro" id="IPR027417">
    <property type="entry name" value="P-loop_NTPase"/>
</dbReference>
<dbReference type="PROSITE" id="PS00675">
    <property type="entry name" value="SIGMA54_INTERACT_1"/>
    <property type="match status" value="1"/>
</dbReference>
<keyword evidence="8" id="KW-1185">Reference proteome</keyword>
<dbReference type="Gene3D" id="3.40.50.300">
    <property type="entry name" value="P-loop containing nucleotide triphosphate hydrolases"/>
    <property type="match status" value="1"/>
</dbReference>
<protein>
    <submittedName>
        <fullName evidence="7">Sigma-54-dependent Fis family transcriptional regulator</fullName>
    </submittedName>
</protein>
<evidence type="ECO:0000256" key="4">
    <source>
        <dbReference type="ARBA" id="ARBA00023125"/>
    </source>
</evidence>
<dbReference type="InterPro" id="IPR009057">
    <property type="entry name" value="Homeodomain-like_sf"/>
</dbReference>
<dbReference type="Pfam" id="PF25601">
    <property type="entry name" value="AAA_lid_14"/>
    <property type="match status" value="1"/>
</dbReference>
<dbReference type="PROSITE" id="PS00688">
    <property type="entry name" value="SIGMA54_INTERACT_3"/>
    <property type="match status" value="1"/>
</dbReference>
<dbReference type="PANTHER" id="PTHR32071:SF57">
    <property type="entry name" value="C4-DICARBOXYLATE TRANSPORT TRANSCRIPTIONAL REGULATORY PROTEIN DCTD"/>
    <property type="match status" value="1"/>
</dbReference>
<dbReference type="RefSeq" id="WP_062445963.1">
    <property type="nucleotide sequence ID" value="NZ_BMCJ01000003.1"/>
</dbReference>
<dbReference type="Gene3D" id="3.30.450.40">
    <property type="match status" value="1"/>
</dbReference>
<dbReference type="CDD" id="cd00009">
    <property type="entry name" value="AAA"/>
    <property type="match status" value="1"/>
</dbReference>
<sequence>MVKDSFFLQGSYSPSKTTERERALQWSWTNFFKKGIEGENIRSLILASWKRSEDYLIDPFETKAPVIVDEYDLEKRKEANKEVLTFIRPFMDDLYEIVKGTNSIIAFSDKDGVVLELHGDKDIKLNASSTNFMVGVNMNEKVMGTNSIGTSLALGHPVQVVGAEHYCKAWHTSHCSTAPINDPQTNEIVGTLTLVGYLKSAHPHSLALVKTASETLVQLLEQQGLKHEQYMINNYFSAAIESVSDGVIVLNRNGELIRHNQIASHLLKLPSSVEKKKLKISSISHLNPLQKNFQKAIQGEDVIIQQQLDLPQEGRVNVLMTSRKIMVAGNHIGCIIIFKKIAENHTKSLRAKHTFSNLKGRDESITQAIKLAKKVALTDKSVMIIGESGTGKELFAQAIHNESLRRTESFLAINCSAIPKELITSELFGYAEGAFTNALKGGKKGKFEAADGGTLFLDEIGDMPLELQAHLLRVLEEKEITPVGANYSKPIDVRIIAATNKDLYELVKENKFRLDLFYRLNVISLEIPPLRKRKRDISYLAENFISTKRISEEVKQCFQFYTWPGNLRELKNVIEQMELFSESEELKTEDLPSYLQEELGNQDNNDTKLYQTFAEQTKKESLIIALKENKNIAAAAKKLGVSTSTVYRWAQMYGLEIKKIIKESY</sequence>
<gene>
    <name evidence="7" type="ORF">GCM10007216_20110</name>
</gene>
<dbReference type="Gene3D" id="1.10.10.60">
    <property type="entry name" value="Homeodomain-like"/>
    <property type="match status" value="1"/>
</dbReference>
<reference evidence="8" key="1">
    <citation type="journal article" date="2019" name="Int. J. Syst. Evol. Microbiol.">
        <title>The Global Catalogue of Microorganisms (GCM) 10K type strain sequencing project: providing services to taxonomists for standard genome sequencing and annotation.</title>
        <authorList>
            <consortium name="The Broad Institute Genomics Platform"/>
            <consortium name="The Broad Institute Genome Sequencing Center for Infectious Disease"/>
            <person name="Wu L."/>
            <person name="Ma J."/>
        </authorList>
    </citation>
    <scope>NUCLEOTIDE SEQUENCE [LARGE SCALE GENOMIC DNA]</scope>
    <source>
        <strain evidence="8">CCM 7282</strain>
    </source>
</reference>
<evidence type="ECO:0000256" key="1">
    <source>
        <dbReference type="ARBA" id="ARBA00022741"/>
    </source>
</evidence>
<evidence type="ECO:0000259" key="6">
    <source>
        <dbReference type="PROSITE" id="PS50045"/>
    </source>
</evidence>
<dbReference type="InterPro" id="IPR003018">
    <property type="entry name" value="GAF"/>
</dbReference>
<dbReference type="PROSITE" id="PS00676">
    <property type="entry name" value="SIGMA54_INTERACT_2"/>
    <property type="match status" value="1"/>
</dbReference>
<accession>A0ABQ1P2Y3</accession>
<keyword evidence="1" id="KW-0547">Nucleotide-binding</keyword>
<dbReference type="InterPro" id="IPR025943">
    <property type="entry name" value="Sigma_54_int_dom_ATP-bd_2"/>
</dbReference>
<dbReference type="EMBL" id="BMCJ01000003">
    <property type="protein sequence ID" value="GGC89306.1"/>
    <property type="molecule type" value="Genomic_DNA"/>
</dbReference>
<evidence type="ECO:0000256" key="5">
    <source>
        <dbReference type="ARBA" id="ARBA00023163"/>
    </source>
</evidence>
<dbReference type="InterPro" id="IPR002078">
    <property type="entry name" value="Sigma_54_int"/>
</dbReference>
<dbReference type="SUPFAM" id="SSF52540">
    <property type="entry name" value="P-loop containing nucleoside triphosphate hydrolases"/>
    <property type="match status" value="1"/>
</dbReference>
<dbReference type="SUPFAM" id="SSF46689">
    <property type="entry name" value="Homeodomain-like"/>
    <property type="match status" value="1"/>
</dbReference>
<feature type="domain" description="Sigma-54 factor interaction" evidence="6">
    <location>
        <begin position="358"/>
        <end position="579"/>
    </location>
</feature>
<comment type="caution">
    <text evidence="7">The sequence shown here is derived from an EMBL/GenBank/DDBJ whole genome shotgun (WGS) entry which is preliminary data.</text>
</comment>
<dbReference type="Pfam" id="PF00158">
    <property type="entry name" value="Sigma54_activat"/>
    <property type="match status" value="1"/>
</dbReference>
<keyword evidence="4" id="KW-0238">DNA-binding</keyword>
<dbReference type="PANTHER" id="PTHR32071">
    <property type="entry name" value="TRANSCRIPTIONAL REGULATORY PROTEIN"/>
    <property type="match status" value="1"/>
</dbReference>
<evidence type="ECO:0000313" key="7">
    <source>
        <dbReference type="EMBL" id="GGC89306.1"/>
    </source>
</evidence>
<evidence type="ECO:0000256" key="2">
    <source>
        <dbReference type="ARBA" id="ARBA00022840"/>
    </source>
</evidence>
<dbReference type="SMART" id="SM00382">
    <property type="entry name" value="AAA"/>
    <property type="match status" value="1"/>
</dbReference>
<dbReference type="Pfam" id="PF01590">
    <property type="entry name" value="GAF"/>
    <property type="match status" value="1"/>
</dbReference>
<keyword evidence="5" id="KW-0804">Transcription</keyword>
<keyword evidence="2" id="KW-0067">ATP-binding</keyword>
<proteinExistence type="predicted"/>
<dbReference type="Gene3D" id="3.30.450.20">
    <property type="entry name" value="PAS domain"/>
    <property type="match status" value="1"/>
</dbReference>
<dbReference type="InterPro" id="IPR003593">
    <property type="entry name" value="AAA+_ATPase"/>
</dbReference>
<evidence type="ECO:0000313" key="8">
    <source>
        <dbReference type="Proteomes" id="UP000619534"/>
    </source>
</evidence>
<evidence type="ECO:0000256" key="3">
    <source>
        <dbReference type="ARBA" id="ARBA00023015"/>
    </source>
</evidence>
<dbReference type="InterPro" id="IPR025944">
    <property type="entry name" value="Sigma_54_int_dom_CS"/>
</dbReference>
<dbReference type="PROSITE" id="PS50045">
    <property type="entry name" value="SIGMA54_INTERACT_4"/>
    <property type="match status" value="1"/>
</dbReference>
<dbReference type="Gene3D" id="1.10.8.60">
    <property type="match status" value="1"/>
</dbReference>
<dbReference type="InterPro" id="IPR029016">
    <property type="entry name" value="GAF-like_dom_sf"/>
</dbReference>
<keyword evidence="3" id="KW-0805">Transcription regulation</keyword>
<organism evidence="7 8">
    <name type="scientific">Thalassobacillus devorans</name>
    <dbReference type="NCBI Taxonomy" id="279813"/>
    <lineage>
        <taxon>Bacteria</taxon>
        <taxon>Bacillati</taxon>
        <taxon>Bacillota</taxon>
        <taxon>Bacilli</taxon>
        <taxon>Bacillales</taxon>
        <taxon>Bacillaceae</taxon>
        <taxon>Thalassobacillus</taxon>
    </lineage>
</organism>
<dbReference type="Proteomes" id="UP000619534">
    <property type="component" value="Unassembled WGS sequence"/>
</dbReference>
<dbReference type="InterPro" id="IPR025662">
    <property type="entry name" value="Sigma_54_int_dom_ATP-bd_1"/>
</dbReference>